<reference evidence="6 7" key="1">
    <citation type="journal article" date="2012" name="Appl. Environ. Microbiol.">
        <title>Short-read sequencing for genomic analysis of the brown rot fungus Fibroporia radiculosa.</title>
        <authorList>
            <person name="Tang J.D."/>
            <person name="Perkins A.D."/>
            <person name="Sonstegard T.S."/>
            <person name="Schroeder S.G."/>
            <person name="Burgess S.C."/>
            <person name="Diehl S.V."/>
        </authorList>
    </citation>
    <scope>NUCLEOTIDE SEQUENCE [LARGE SCALE GENOMIC DNA]</scope>
    <source>
        <strain evidence="6 7">TFFH 294</strain>
    </source>
</reference>
<feature type="region of interest" description="Disordered" evidence="2">
    <location>
        <begin position="48"/>
        <end position="77"/>
    </location>
</feature>
<feature type="compositionally biased region" description="Basic and acidic residues" evidence="2">
    <location>
        <begin position="49"/>
        <end position="59"/>
    </location>
</feature>
<dbReference type="STRING" id="599839.J4GJ15"/>
<dbReference type="InterPro" id="IPR008936">
    <property type="entry name" value="Rho_GTPase_activation_prot"/>
</dbReference>
<dbReference type="AlphaFoldDB" id="J4GJ15"/>
<feature type="domain" description="Ras-GAP" evidence="5">
    <location>
        <begin position="445"/>
        <end position="645"/>
    </location>
</feature>
<proteinExistence type="predicted"/>
<dbReference type="SMART" id="SM00239">
    <property type="entry name" value="C2"/>
    <property type="match status" value="1"/>
</dbReference>
<evidence type="ECO:0000256" key="3">
    <source>
        <dbReference type="SAM" id="Phobius"/>
    </source>
</evidence>
<feature type="compositionally biased region" description="Basic residues" evidence="2">
    <location>
        <begin position="824"/>
        <end position="843"/>
    </location>
</feature>
<dbReference type="InterPro" id="IPR001936">
    <property type="entry name" value="RasGAP_dom"/>
</dbReference>
<dbReference type="InterPro" id="IPR000008">
    <property type="entry name" value="C2_dom"/>
</dbReference>
<evidence type="ECO:0000313" key="6">
    <source>
        <dbReference type="EMBL" id="CCL98960.1"/>
    </source>
</evidence>
<dbReference type="GeneID" id="24093871"/>
<dbReference type="PROSITE" id="PS50018">
    <property type="entry name" value="RAS_GTPASE_ACTIV_2"/>
    <property type="match status" value="1"/>
</dbReference>
<feature type="region of interest" description="Disordered" evidence="2">
    <location>
        <begin position="258"/>
        <end position="289"/>
    </location>
</feature>
<dbReference type="InterPro" id="IPR039360">
    <property type="entry name" value="Ras_GTPase"/>
</dbReference>
<dbReference type="PANTHER" id="PTHR10194:SF60">
    <property type="entry name" value="RAS GTPASE-ACTIVATING PROTEIN RASKOL"/>
    <property type="match status" value="1"/>
</dbReference>
<keyword evidence="7" id="KW-1185">Reference proteome</keyword>
<dbReference type="OrthoDB" id="775356at2759"/>
<organism evidence="6 7">
    <name type="scientific">Fibroporia radiculosa</name>
    <dbReference type="NCBI Taxonomy" id="599839"/>
    <lineage>
        <taxon>Eukaryota</taxon>
        <taxon>Fungi</taxon>
        <taxon>Dikarya</taxon>
        <taxon>Basidiomycota</taxon>
        <taxon>Agaricomycotina</taxon>
        <taxon>Agaricomycetes</taxon>
        <taxon>Polyporales</taxon>
        <taxon>Fibroporiaceae</taxon>
        <taxon>Fibroporia</taxon>
    </lineage>
</organism>
<dbReference type="InterPro" id="IPR035892">
    <property type="entry name" value="C2_domain_sf"/>
</dbReference>
<dbReference type="SUPFAM" id="SSF49562">
    <property type="entry name" value="C2 domain (Calcium/lipid-binding domain, CaLB)"/>
    <property type="match status" value="1"/>
</dbReference>
<dbReference type="EMBL" id="HE796908">
    <property type="protein sequence ID" value="CCL98960.1"/>
    <property type="molecule type" value="Genomic_DNA"/>
</dbReference>
<dbReference type="Gene3D" id="1.10.506.10">
    <property type="entry name" value="GTPase Activation - p120gap, domain 1"/>
    <property type="match status" value="1"/>
</dbReference>
<sequence>MSRSTDHSRTKLHSKSTSSPDKHFHVPIDLYLSPREAAAIRKPAVLYKRSQDRLDKPPDPARSTRGPADSASRKVKEKASWLSLGRNSTSAGLWKPATCTLVEEEEGCLLNVFIETPYFTNRSMSISLITQIFALYITLFLTAQTVWESTALRAFHFPVFSPPNLANPLASGQTWCSFPLVEPLFVHFPDNATLHAWLALLRSYAQPEAYGRWLAPTDGGLYRMWRQVELTCLQGRNLGASRPLSGVFSDDTSAPNVGFGVGASGDPDKERPIDPGGGGGGVSSSVSASGSASSGIASPDALDIDVYAEVFVNGSLCGRTTVKRGVGAPDWQERFVFADLPPFETLEVVLWREKRLARPAVLGSVIIVLPNFRRGESIEGWFPVLAGVGPGGGVDAAYMQAGEMRLRVRVDEEIILPFSEYAAVLDTFTSRNSLDWMRDLEVKFRLKSIAHHIISIAIAKDMLVDNIMELADREVDGTPTSHNTLFRGNTVLTKTMEMYMSWYGSAFLEASIGATVRRLCAERVAIEVDPVRSGKGSKNAEKNVELLVYWCQEFWGGIYDARKLCPPEMRRLFQHVRRLVEKRYCVNANQNMELPRQSVSAFCFLRFIVPAILHPHLFGLWPGMPEVRVQRSLTLIAKVIQNLANLNAVVRKEQFMRGVKDFLTSSLQGMVDYIAVISTPEPEHTRASASSTLDKNEELRILGMLRQRGLAAPVLHREATPIPPHLLDLSKHLAVLTSVVVRHSRSHNYVPSQPSSSAPASDSEQQFDSFCRRCLEVEEQALRRVSQLASRPGRRRDSSVSTSSPLAMSVPLPPSPTSPIQIPRRGRRISVLHGNRSTRRLPRPRTAPHEQDASGSQNTEASDDASVPQSPTVGTDYSGPTISQSAPDISAPVQSTRDQTRSLRSPRPSLTHHPRSSSTDSALMSRGMRERLSLVSSGTRKALSDLPDDTTRKRKGIFRGILGRR</sequence>
<dbReference type="Proteomes" id="UP000006352">
    <property type="component" value="Unassembled WGS sequence"/>
</dbReference>
<dbReference type="Pfam" id="PF00168">
    <property type="entry name" value="C2"/>
    <property type="match status" value="1"/>
</dbReference>
<feature type="transmembrane region" description="Helical" evidence="3">
    <location>
        <begin position="128"/>
        <end position="147"/>
    </location>
</feature>
<gene>
    <name evidence="6" type="ORF">FIBRA_00968</name>
</gene>
<dbReference type="HOGENOM" id="CLU_011610_0_0_1"/>
<evidence type="ECO:0000256" key="1">
    <source>
        <dbReference type="ARBA" id="ARBA00022468"/>
    </source>
</evidence>
<evidence type="ECO:0000256" key="2">
    <source>
        <dbReference type="SAM" id="MobiDB-lite"/>
    </source>
</evidence>
<dbReference type="SUPFAM" id="SSF48350">
    <property type="entry name" value="GTPase activation domain, GAP"/>
    <property type="match status" value="1"/>
</dbReference>
<dbReference type="RefSeq" id="XP_012178243.1">
    <property type="nucleotide sequence ID" value="XM_012322853.1"/>
</dbReference>
<dbReference type="Pfam" id="PF00616">
    <property type="entry name" value="RasGAP"/>
    <property type="match status" value="1"/>
</dbReference>
<dbReference type="InParanoid" id="J4GJ15"/>
<feature type="region of interest" description="Disordered" evidence="2">
    <location>
        <begin position="1"/>
        <end position="25"/>
    </location>
</feature>
<evidence type="ECO:0000259" key="5">
    <source>
        <dbReference type="PROSITE" id="PS50018"/>
    </source>
</evidence>
<dbReference type="PROSITE" id="PS50004">
    <property type="entry name" value="C2"/>
    <property type="match status" value="1"/>
</dbReference>
<evidence type="ECO:0008006" key="8">
    <source>
        <dbReference type="Google" id="ProtNLM"/>
    </source>
</evidence>
<dbReference type="PANTHER" id="PTHR10194">
    <property type="entry name" value="RAS GTPASE-ACTIVATING PROTEINS"/>
    <property type="match status" value="1"/>
</dbReference>
<keyword evidence="3" id="KW-0472">Membrane</keyword>
<feature type="compositionally biased region" description="Basic residues" evidence="2">
    <location>
        <begin position="952"/>
        <end position="965"/>
    </location>
</feature>
<evidence type="ECO:0000313" key="7">
    <source>
        <dbReference type="Proteomes" id="UP000006352"/>
    </source>
</evidence>
<accession>J4GJ15</accession>
<feature type="domain" description="C2" evidence="4">
    <location>
        <begin position="263"/>
        <end position="382"/>
    </location>
</feature>
<name>J4GJ15_9APHY</name>
<keyword evidence="1" id="KW-0343">GTPase activation</keyword>
<dbReference type="SMART" id="SM00323">
    <property type="entry name" value="RasGAP"/>
    <property type="match status" value="1"/>
</dbReference>
<protein>
    <recommendedName>
        <fullName evidence="8">Ras-GAP domain-containing protein</fullName>
    </recommendedName>
</protein>
<dbReference type="CDD" id="cd05137">
    <property type="entry name" value="RasGAP_CLA2_BUD2"/>
    <property type="match status" value="1"/>
</dbReference>
<dbReference type="Gene3D" id="2.60.40.150">
    <property type="entry name" value="C2 domain"/>
    <property type="match status" value="1"/>
</dbReference>
<dbReference type="GO" id="GO:0005096">
    <property type="term" value="F:GTPase activator activity"/>
    <property type="evidence" value="ECO:0007669"/>
    <property type="project" value="UniProtKB-KW"/>
</dbReference>
<feature type="compositionally biased region" description="Polar residues" evidence="2">
    <location>
        <begin position="867"/>
        <end position="897"/>
    </location>
</feature>
<evidence type="ECO:0000259" key="4">
    <source>
        <dbReference type="PROSITE" id="PS50004"/>
    </source>
</evidence>
<feature type="region of interest" description="Disordered" evidence="2">
    <location>
        <begin position="785"/>
        <end position="965"/>
    </location>
</feature>
<keyword evidence="3" id="KW-0812">Transmembrane</keyword>
<keyword evidence="3" id="KW-1133">Transmembrane helix</keyword>